<feature type="domain" description="PPIase FKBP-type" evidence="6">
    <location>
        <begin position="111"/>
        <end position="214"/>
    </location>
</feature>
<accession>A0ABP0VNC4</accession>
<dbReference type="PROSITE" id="PS50059">
    <property type="entry name" value="FKBP_PPIASE"/>
    <property type="match status" value="1"/>
</dbReference>
<dbReference type="Pfam" id="PF00254">
    <property type="entry name" value="FKBP_C"/>
    <property type="match status" value="1"/>
</dbReference>
<gene>
    <name evidence="7" type="ORF">CSSPJE1EN1_LOCUS1416</name>
</gene>
<evidence type="ECO:0000256" key="4">
    <source>
        <dbReference type="ARBA" id="ARBA00023235"/>
    </source>
</evidence>
<dbReference type="InterPro" id="IPR046357">
    <property type="entry name" value="PPIase_dom_sf"/>
</dbReference>
<evidence type="ECO:0000313" key="8">
    <source>
        <dbReference type="Proteomes" id="UP001497444"/>
    </source>
</evidence>
<evidence type="ECO:0000256" key="3">
    <source>
        <dbReference type="ARBA" id="ARBA00023110"/>
    </source>
</evidence>
<proteinExistence type="predicted"/>
<protein>
    <recommendedName>
        <fullName evidence="2 5">peptidylprolyl isomerase</fullName>
        <ecNumber evidence="2 5">5.2.1.8</ecNumber>
    </recommendedName>
</protein>
<evidence type="ECO:0000313" key="7">
    <source>
        <dbReference type="EMBL" id="CAK9255938.1"/>
    </source>
</evidence>
<organism evidence="7 8">
    <name type="scientific">Sphagnum jensenii</name>
    <dbReference type="NCBI Taxonomy" id="128206"/>
    <lineage>
        <taxon>Eukaryota</taxon>
        <taxon>Viridiplantae</taxon>
        <taxon>Streptophyta</taxon>
        <taxon>Embryophyta</taxon>
        <taxon>Bryophyta</taxon>
        <taxon>Sphagnophytina</taxon>
        <taxon>Sphagnopsida</taxon>
        <taxon>Sphagnales</taxon>
        <taxon>Sphagnaceae</taxon>
        <taxon>Sphagnum</taxon>
    </lineage>
</organism>
<evidence type="ECO:0000256" key="5">
    <source>
        <dbReference type="PROSITE-ProRule" id="PRU00277"/>
    </source>
</evidence>
<evidence type="ECO:0000259" key="6">
    <source>
        <dbReference type="PROSITE" id="PS50059"/>
    </source>
</evidence>
<dbReference type="InterPro" id="IPR001179">
    <property type="entry name" value="PPIase_FKBP_dom"/>
</dbReference>
<evidence type="ECO:0000256" key="1">
    <source>
        <dbReference type="ARBA" id="ARBA00000971"/>
    </source>
</evidence>
<dbReference type="Gene3D" id="3.10.50.40">
    <property type="match status" value="1"/>
</dbReference>
<keyword evidence="4 5" id="KW-0413">Isomerase</keyword>
<dbReference type="PANTHER" id="PTHR43811">
    <property type="entry name" value="FKBP-TYPE PEPTIDYL-PROLYL CIS-TRANS ISOMERASE FKPA"/>
    <property type="match status" value="1"/>
</dbReference>
<dbReference type="Proteomes" id="UP001497444">
    <property type="component" value="Chromosome 1"/>
</dbReference>
<reference evidence="7 8" key="1">
    <citation type="submission" date="2024-02" db="EMBL/GenBank/DDBJ databases">
        <authorList>
            <consortium name="ELIXIR-Norway"/>
            <consortium name="Elixir Norway"/>
        </authorList>
    </citation>
    <scope>NUCLEOTIDE SEQUENCE [LARGE SCALE GENOMIC DNA]</scope>
</reference>
<dbReference type="PANTHER" id="PTHR43811:SF26">
    <property type="entry name" value="PEPTIDYL-PROLYL CIS-TRANS ISOMERASE FKBP16-1, CHLOROPLASTIC"/>
    <property type="match status" value="1"/>
</dbReference>
<name>A0ABP0VNC4_9BRYO</name>
<keyword evidence="8" id="KW-1185">Reference proteome</keyword>
<evidence type="ECO:0000256" key="2">
    <source>
        <dbReference type="ARBA" id="ARBA00013194"/>
    </source>
</evidence>
<dbReference type="SUPFAM" id="SSF54534">
    <property type="entry name" value="FKBP-like"/>
    <property type="match status" value="1"/>
</dbReference>
<sequence>MLKMRMHWLQMKLLRSKCKLQYVSIQHGNSQIVHWMYFLNHHKNQPTSPLNMRSLVSLMGAAMALNAAASSAIAASIPLMVEPDLPRFRKTPSGVKIQEVVEGSGLEANNGDLVEFNYVCRRSNGYFVYSTVDQFGGESQPVVLPLGEGKIITGLEEVIVGMKPGGKRRALVPPAVGYVDLSLGPQPQEFGPRRSLISHANEPLVFEVQLLKIKSCSAGLC</sequence>
<dbReference type="EMBL" id="OZ020096">
    <property type="protein sequence ID" value="CAK9255938.1"/>
    <property type="molecule type" value="Genomic_DNA"/>
</dbReference>
<keyword evidence="3 5" id="KW-0697">Rotamase</keyword>
<dbReference type="EC" id="5.2.1.8" evidence="2 5"/>
<comment type="catalytic activity">
    <reaction evidence="1 5">
        <text>[protein]-peptidylproline (omega=180) = [protein]-peptidylproline (omega=0)</text>
        <dbReference type="Rhea" id="RHEA:16237"/>
        <dbReference type="Rhea" id="RHEA-COMP:10747"/>
        <dbReference type="Rhea" id="RHEA-COMP:10748"/>
        <dbReference type="ChEBI" id="CHEBI:83833"/>
        <dbReference type="ChEBI" id="CHEBI:83834"/>
        <dbReference type="EC" id="5.2.1.8"/>
    </reaction>
</comment>